<dbReference type="AlphaFoldDB" id="A0A7J7GR20"/>
<dbReference type="PANTHER" id="PTHR47966">
    <property type="entry name" value="BETA-SITE APP-CLEAVING ENZYME, ISOFORM A-RELATED"/>
    <property type="match status" value="1"/>
</dbReference>
<reference evidence="13" key="1">
    <citation type="journal article" date="2020" name="Nat. Commun.">
        <title>Genome assembly of wild tea tree DASZ reveals pedigree and selection history of tea varieties.</title>
        <authorList>
            <person name="Zhang W."/>
            <person name="Zhang Y."/>
            <person name="Qiu H."/>
            <person name="Guo Y."/>
            <person name="Wan H."/>
            <person name="Zhang X."/>
            <person name="Scossa F."/>
            <person name="Alseekh S."/>
            <person name="Zhang Q."/>
            <person name="Wang P."/>
            <person name="Xu L."/>
            <person name="Schmidt M.H."/>
            <person name="Jia X."/>
            <person name="Li D."/>
            <person name="Zhu A."/>
            <person name="Guo F."/>
            <person name="Chen W."/>
            <person name="Ni D."/>
            <person name="Usadel B."/>
            <person name="Fernie A.R."/>
            <person name="Wen W."/>
        </authorList>
    </citation>
    <scope>NUCLEOTIDE SEQUENCE [LARGE SCALE GENOMIC DNA]</scope>
    <source>
        <strain evidence="13">cv. G240</strain>
    </source>
</reference>
<dbReference type="GO" id="GO:0006508">
    <property type="term" value="P:proteolysis"/>
    <property type="evidence" value="ECO:0007669"/>
    <property type="project" value="UniProtKB-KW"/>
</dbReference>
<dbReference type="PROSITE" id="PS00141">
    <property type="entry name" value="ASP_PROTEASE"/>
    <property type="match status" value="2"/>
</dbReference>
<dbReference type="InterPro" id="IPR033121">
    <property type="entry name" value="PEPTIDASE_A1"/>
</dbReference>
<evidence type="ECO:0000256" key="6">
    <source>
        <dbReference type="ARBA" id="ARBA00023157"/>
    </source>
</evidence>
<keyword evidence="2 9" id="KW-0645">Protease</keyword>
<dbReference type="Gene3D" id="2.40.70.10">
    <property type="entry name" value="Acid Proteases"/>
    <property type="match status" value="2"/>
</dbReference>
<dbReference type="SUPFAM" id="SSF47862">
    <property type="entry name" value="Saposin"/>
    <property type="match status" value="1"/>
</dbReference>
<feature type="disulfide bond" evidence="8">
    <location>
        <begin position="155"/>
        <end position="161"/>
    </location>
</feature>
<evidence type="ECO:0000256" key="3">
    <source>
        <dbReference type="ARBA" id="ARBA00022750"/>
    </source>
</evidence>
<feature type="domain" description="Peptidase A1" evidence="11">
    <location>
        <begin position="124"/>
        <end position="558"/>
    </location>
</feature>
<dbReference type="Proteomes" id="UP000593564">
    <property type="component" value="Unassembled WGS sequence"/>
</dbReference>
<evidence type="ECO:0000256" key="8">
    <source>
        <dbReference type="PIRSR" id="PIRSR601461-2"/>
    </source>
</evidence>
<evidence type="ECO:0000313" key="13">
    <source>
        <dbReference type="Proteomes" id="UP000593564"/>
    </source>
</evidence>
<name>A0A7J7GR20_CAMSI</name>
<comment type="similarity">
    <text evidence="1 9">Belongs to the peptidase A1 family.</text>
</comment>
<evidence type="ECO:0008006" key="14">
    <source>
        <dbReference type="Google" id="ProtNLM"/>
    </source>
</evidence>
<evidence type="ECO:0000259" key="10">
    <source>
        <dbReference type="PROSITE" id="PS50015"/>
    </source>
</evidence>
<dbReference type="Pfam" id="PF05184">
    <property type="entry name" value="SapB_1"/>
    <property type="match status" value="1"/>
</dbReference>
<dbReference type="InterPro" id="IPR001969">
    <property type="entry name" value="Aspartic_peptidase_AS"/>
</dbReference>
<comment type="caution">
    <text evidence="12">The sequence shown here is derived from an EMBL/GenBank/DDBJ whole genome shotgun (WGS) entry which is preliminary data.</text>
</comment>
<gene>
    <name evidence="12" type="ORF">HYC85_020772</name>
</gene>
<evidence type="ECO:0000256" key="2">
    <source>
        <dbReference type="ARBA" id="ARBA00022670"/>
    </source>
</evidence>
<proteinExistence type="inferred from homology"/>
<sequence>MTMRDPPHRKRAKWTDRIGSRLLLVLRLCLRNIEALVRMGNKLLLTIICLSDLACIFGFNVSSDGLVRIGLKRRDLDLNSIYGVAITRGEVIHANGKGDDSNSNCVDNLKDDVVYLKNFMDTQYYGEIGIGSPPQHFAVVFDTGSSNLWVPSSKCHFSIACYMHSKYMAKLSSTYTEIGFLFHSDIGTSCKIHYGSGSIFGFFSQDNVRVGDVIIKDQVFTEATKEGLFMFLLAQFDGIIGLGFQDIAVGQVSPVWYNMVKQGLVNRQVFSLWLNRDPNSKIGGEIVFGGVDWRHFRGDHTFAPIAQNGYWQIEVGDIIIASNSTGLCKDGCAAIVDSGSSFIAGPTAIITQINHAIGADGVVSLECKNIVSKYGALIWEYLISGLQPEKACVNLGLCPYNGSLYTTTSAADIETVVERGQNLDGLPVDDERALCTFCEMIVFWIEVELKKETAKEKVFKYVNELCEKLPNPRRKTFINCDNMATMPYVSFTIGNKSFPLSPEQYTIKVEESCSTVCLNGFVALDVPAQKGPLWVLGDLFLGAYHTIFDFGNLQVGFAKSA</sequence>
<feature type="domain" description="Saposin B-type" evidence="10">
    <location>
        <begin position="431"/>
        <end position="472"/>
    </location>
</feature>
<dbReference type="InterPro" id="IPR007856">
    <property type="entry name" value="SapB_1"/>
</dbReference>
<accession>A0A7J7GR20</accession>
<keyword evidence="4 9" id="KW-0378">Hydrolase</keyword>
<reference evidence="12 13" key="2">
    <citation type="submission" date="2020-07" db="EMBL/GenBank/DDBJ databases">
        <title>Genome assembly of wild tea tree DASZ reveals pedigree and selection history of tea varieties.</title>
        <authorList>
            <person name="Zhang W."/>
        </authorList>
    </citation>
    <scope>NUCLEOTIDE SEQUENCE [LARGE SCALE GENOMIC DNA]</scope>
    <source>
        <strain evidence="13">cv. G240</strain>
        <tissue evidence="12">Leaf</tissue>
    </source>
</reference>
<keyword evidence="3 9" id="KW-0064">Aspartyl protease</keyword>
<dbReference type="PROSITE" id="PS51767">
    <property type="entry name" value="PEPTIDASE_A1"/>
    <property type="match status" value="1"/>
</dbReference>
<dbReference type="PANTHER" id="PTHR47966:SF20">
    <property type="entry name" value="ASPARTIC PROTEINASE-LIKE"/>
    <property type="match status" value="1"/>
</dbReference>
<feature type="domain" description="Saposin B-type" evidence="10">
    <location>
        <begin position="362"/>
        <end position="402"/>
    </location>
</feature>
<organism evidence="12 13">
    <name type="scientific">Camellia sinensis</name>
    <name type="common">Tea plant</name>
    <name type="synonym">Thea sinensis</name>
    <dbReference type="NCBI Taxonomy" id="4442"/>
    <lineage>
        <taxon>Eukaryota</taxon>
        <taxon>Viridiplantae</taxon>
        <taxon>Streptophyta</taxon>
        <taxon>Embryophyta</taxon>
        <taxon>Tracheophyta</taxon>
        <taxon>Spermatophyta</taxon>
        <taxon>Magnoliopsida</taxon>
        <taxon>eudicotyledons</taxon>
        <taxon>Gunneridae</taxon>
        <taxon>Pentapetalae</taxon>
        <taxon>asterids</taxon>
        <taxon>Ericales</taxon>
        <taxon>Theaceae</taxon>
        <taxon>Camellia</taxon>
    </lineage>
</organism>
<evidence type="ECO:0000256" key="9">
    <source>
        <dbReference type="RuleBase" id="RU000454"/>
    </source>
</evidence>
<protein>
    <recommendedName>
        <fullName evidence="14">Peptidase A1 domain-containing protein</fullName>
    </recommendedName>
</protein>
<dbReference type="Pfam" id="PF00026">
    <property type="entry name" value="Asp"/>
    <property type="match status" value="1"/>
</dbReference>
<dbReference type="InterPro" id="IPR008139">
    <property type="entry name" value="SaposinB_dom"/>
</dbReference>
<dbReference type="Gene3D" id="1.10.225.10">
    <property type="entry name" value="Saposin-like"/>
    <property type="match status" value="1"/>
</dbReference>
<evidence type="ECO:0000256" key="7">
    <source>
        <dbReference type="ARBA" id="ARBA00023180"/>
    </source>
</evidence>
<dbReference type="InterPro" id="IPR001461">
    <property type="entry name" value="Aspartic_peptidase_A1"/>
</dbReference>
<dbReference type="Pfam" id="PF03489">
    <property type="entry name" value="SapB_2"/>
    <property type="match status" value="1"/>
</dbReference>
<evidence type="ECO:0000256" key="4">
    <source>
        <dbReference type="ARBA" id="ARBA00022801"/>
    </source>
</evidence>
<keyword evidence="5" id="KW-0865">Zymogen</keyword>
<dbReference type="PROSITE" id="PS50015">
    <property type="entry name" value="SAP_B"/>
    <property type="match status" value="2"/>
</dbReference>
<evidence type="ECO:0000259" key="11">
    <source>
        <dbReference type="PROSITE" id="PS51767"/>
    </source>
</evidence>
<keyword evidence="13" id="KW-1185">Reference proteome</keyword>
<keyword evidence="6 8" id="KW-1015">Disulfide bond</keyword>
<dbReference type="PRINTS" id="PR00792">
    <property type="entry name" value="PEPSIN"/>
</dbReference>
<dbReference type="InterPro" id="IPR021109">
    <property type="entry name" value="Peptidase_aspartic_dom_sf"/>
</dbReference>
<dbReference type="InterPro" id="IPR008138">
    <property type="entry name" value="SapB_2"/>
</dbReference>
<dbReference type="EMBL" id="JACBKZ010000009">
    <property type="protein sequence ID" value="KAF5943130.1"/>
    <property type="molecule type" value="Genomic_DNA"/>
</dbReference>
<dbReference type="GO" id="GO:0006629">
    <property type="term" value="P:lipid metabolic process"/>
    <property type="evidence" value="ECO:0007669"/>
    <property type="project" value="InterPro"/>
</dbReference>
<evidence type="ECO:0000313" key="12">
    <source>
        <dbReference type="EMBL" id="KAF5943130.1"/>
    </source>
</evidence>
<keyword evidence="7" id="KW-0325">Glycoprotein</keyword>
<dbReference type="InterPro" id="IPR011001">
    <property type="entry name" value="Saposin-like"/>
</dbReference>
<dbReference type="SUPFAM" id="SSF50630">
    <property type="entry name" value="Acid proteases"/>
    <property type="match status" value="1"/>
</dbReference>
<evidence type="ECO:0000256" key="5">
    <source>
        <dbReference type="ARBA" id="ARBA00023145"/>
    </source>
</evidence>
<evidence type="ECO:0000256" key="1">
    <source>
        <dbReference type="ARBA" id="ARBA00007447"/>
    </source>
</evidence>
<dbReference type="GO" id="GO:0004190">
    <property type="term" value="F:aspartic-type endopeptidase activity"/>
    <property type="evidence" value="ECO:0007669"/>
    <property type="project" value="UniProtKB-KW"/>
</dbReference>
<dbReference type="FunFam" id="2.40.70.10:FF:000115">
    <property type="entry name" value="Lysosomal aspartic protease"/>
    <property type="match status" value="1"/>
</dbReference>